<dbReference type="GO" id="GO:0016020">
    <property type="term" value="C:membrane"/>
    <property type="evidence" value="ECO:0007669"/>
    <property type="project" value="UniProtKB-SubCell"/>
</dbReference>
<sequence length="183" mass="20109">MDLINNFLNIVALPATFFTLLMLVPPFLFFKFLLSTLKSIFFSENVAGKVVLITGASSGIGENLAYQYAKQGAFLVLVARRKNSLQEVAERAYQYGSPDVLVIHADVAKIDDCRRMVEEAVNHFGRSEGGISLSNELHLLPSLFGCEGFRLEVPEIFSKQEASFSRDGIATTKEAGVGGNNKR</sequence>
<dbReference type="PANTHER" id="PTHR43391:SF89">
    <property type="entry name" value="11-BETA-HYDROXYSTEROID DEHYDROGENASE 1A-RELATED"/>
    <property type="match status" value="1"/>
</dbReference>
<dbReference type="AlphaFoldDB" id="A0A835HSX8"/>
<protein>
    <submittedName>
        <fullName evidence="5">Uncharacterized protein</fullName>
    </submittedName>
</protein>
<feature type="transmembrane region" description="Helical" evidence="4">
    <location>
        <begin position="6"/>
        <end position="30"/>
    </location>
</feature>
<keyword evidence="4" id="KW-0472">Membrane</keyword>
<evidence type="ECO:0000313" key="6">
    <source>
        <dbReference type="Proteomes" id="UP000631114"/>
    </source>
</evidence>
<dbReference type="GO" id="GO:0005829">
    <property type="term" value="C:cytosol"/>
    <property type="evidence" value="ECO:0007669"/>
    <property type="project" value="TreeGrafter"/>
</dbReference>
<dbReference type="Gene3D" id="3.40.50.720">
    <property type="entry name" value="NAD(P)-binding Rossmann-like Domain"/>
    <property type="match status" value="1"/>
</dbReference>
<dbReference type="SUPFAM" id="SSF51735">
    <property type="entry name" value="NAD(P)-binding Rossmann-fold domains"/>
    <property type="match status" value="1"/>
</dbReference>
<keyword evidence="3" id="KW-0560">Oxidoreductase</keyword>
<dbReference type="InterPro" id="IPR036291">
    <property type="entry name" value="NAD(P)-bd_dom_sf"/>
</dbReference>
<dbReference type="EMBL" id="JADFTS010000005">
    <property type="protein sequence ID" value="KAF9605176.1"/>
    <property type="molecule type" value="Genomic_DNA"/>
</dbReference>
<dbReference type="PRINTS" id="PR00081">
    <property type="entry name" value="GDHRDH"/>
</dbReference>
<dbReference type="Proteomes" id="UP000631114">
    <property type="component" value="Unassembled WGS sequence"/>
</dbReference>
<evidence type="ECO:0000256" key="3">
    <source>
        <dbReference type="ARBA" id="ARBA00023002"/>
    </source>
</evidence>
<reference evidence="5 6" key="1">
    <citation type="submission" date="2020-10" db="EMBL/GenBank/DDBJ databases">
        <title>The Coptis chinensis genome and diversification of protoberbering-type alkaloids.</title>
        <authorList>
            <person name="Wang B."/>
            <person name="Shu S."/>
            <person name="Song C."/>
            <person name="Liu Y."/>
        </authorList>
    </citation>
    <scope>NUCLEOTIDE SEQUENCE [LARGE SCALE GENOMIC DNA]</scope>
    <source>
        <strain evidence="5">HL-2020</strain>
        <tissue evidence="5">Leaf</tissue>
    </source>
</reference>
<evidence type="ECO:0000256" key="2">
    <source>
        <dbReference type="ARBA" id="ARBA00006484"/>
    </source>
</evidence>
<comment type="caution">
    <text evidence="5">The sequence shown here is derived from an EMBL/GenBank/DDBJ whole genome shotgun (WGS) entry which is preliminary data.</text>
</comment>
<keyword evidence="4" id="KW-0812">Transmembrane</keyword>
<dbReference type="GO" id="GO:0016491">
    <property type="term" value="F:oxidoreductase activity"/>
    <property type="evidence" value="ECO:0007669"/>
    <property type="project" value="UniProtKB-KW"/>
</dbReference>
<evidence type="ECO:0000313" key="5">
    <source>
        <dbReference type="EMBL" id="KAF9605176.1"/>
    </source>
</evidence>
<dbReference type="Pfam" id="PF00106">
    <property type="entry name" value="adh_short"/>
    <property type="match status" value="1"/>
</dbReference>
<proteinExistence type="inferred from homology"/>
<evidence type="ECO:0000256" key="1">
    <source>
        <dbReference type="ARBA" id="ARBA00004606"/>
    </source>
</evidence>
<keyword evidence="4" id="KW-1133">Transmembrane helix</keyword>
<organism evidence="5 6">
    <name type="scientific">Coptis chinensis</name>
    <dbReference type="NCBI Taxonomy" id="261450"/>
    <lineage>
        <taxon>Eukaryota</taxon>
        <taxon>Viridiplantae</taxon>
        <taxon>Streptophyta</taxon>
        <taxon>Embryophyta</taxon>
        <taxon>Tracheophyta</taxon>
        <taxon>Spermatophyta</taxon>
        <taxon>Magnoliopsida</taxon>
        <taxon>Ranunculales</taxon>
        <taxon>Ranunculaceae</taxon>
        <taxon>Coptidoideae</taxon>
        <taxon>Coptis</taxon>
    </lineage>
</organism>
<comment type="similarity">
    <text evidence="2">Belongs to the short-chain dehydrogenases/reductases (SDR) family.</text>
</comment>
<dbReference type="PANTHER" id="PTHR43391">
    <property type="entry name" value="RETINOL DEHYDROGENASE-RELATED"/>
    <property type="match status" value="1"/>
</dbReference>
<comment type="subcellular location">
    <subcellularLocation>
        <location evidence="1">Membrane</location>
        <topology evidence="1">Single-pass type II membrane protein</topology>
    </subcellularLocation>
</comment>
<dbReference type="InterPro" id="IPR002347">
    <property type="entry name" value="SDR_fam"/>
</dbReference>
<gene>
    <name evidence="5" type="ORF">IFM89_014289</name>
</gene>
<dbReference type="OrthoDB" id="47007at2759"/>
<evidence type="ECO:0000256" key="4">
    <source>
        <dbReference type="SAM" id="Phobius"/>
    </source>
</evidence>
<name>A0A835HSX8_9MAGN</name>
<keyword evidence="6" id="KW-1185">Reference proteome</keyword>
<accession>A0A835HSX8</accession>